<protein>
    <recommendedName>
        <fullName evidence="4">DUF3899 domain-containing protein</fullName>
    </recommendedName>
</protein>
<dbReference type="Proteomes" id="UP001595969">
    <property type="component" value="Unassembled WGS sequence"/>
</dbReference>
<proteinExistence type="predicted"/>
<sequence>MIDLKTGIIVILLFFSFVLIGLAFILKQTNGLFWARPPQNFLRDRDKPINEAERKIGQRVATAILSFVPLVFIFLLILLFFILINKIK</sequence>
<accession>A0ABV9MS23</accession>
<evidence type="ECO:0000313" key="3">
    <source>
        <dbReference type="Proteomes" id="UP001595969"/>
    </source>
</evidence>
<evidence type="ECO:0000313" key="2">
    <source>
        <dbReference type="EMBL" id="MFC4718791.1"/>
    </source>
</evidence>
<name>A0ABV9MS23_9ENTE</name>
<dbReference type="RefSeq" id="WP_204654387.1">
    <property type="nucleotide sequence ID" value="NZ_JAFBFD010000026.1"/>
</dbReference>
<evidence type="ECO:0000256" key="1">
    <source>
        <dbReference type="SAM" id="Phobius"/>
    </source>
</evidence>
<feature type="transmembrane region" description="Helical" evidence="1">
    <location>
        <begin position="6"/>
        <end position="26"/>
    </location>
</feature>
<keyword evidence="1" id="KW-0812">Transmembrane</keyword>
<reference evidence="3" key="1">
    <citation type="journal article" date="2019" name="Int. J. Syst. Evol. Microbiol.">
        <title>The Global Catalogue of Microorganisms (GCM) 10K type strain sequencing project: providing services to taxonomists for standard genome sequencing and annotation.</title>
        <authorList>
            <consortium name="The Broad Institute Genomics Platform"/>
            <consortium name="The Broad Institute Genome Sequencing Center for Infectious Disease"/>
            <person name="Wu L."/>
            <person name="Ma J."/>
        </authorList>
    </citation>
    <scope>NUCLEOTIDE SEQUENCE [LARGE SCALE GENOMIC DNA]</scope>
    <source>
        <strain evidence="3">CGMCC 1.19032</strain>
    </source>
</reference>
<gene>
    <name evidence="2" type="ORF">ACFO5I_03400</name>
</gene>
<feature type="transmembrane region" description="Helical" evidence="1">
    <location>
        <begin position="60"/>
        <end position="84"/>
    </location>
</feature>
<keyword evidence="1" id="KW-1133">Transmembrane helix</keyword>
<organism evidence="2 3">
    <name type="scientific">Enterococcus lemanii</name>
    <dbReference type="NCBI Taxonomy" id="1159752"/>
    <lineage>
        <taxon>Bacteria</taxon>
        <taxon>Bacillati</taxon>
        <taxon>Bacillota</taxon>
        <taxon>Bacilli</taxon>
        <taxon>Lactobacillales</taxon>
        <taxon>Enterococcaceae</taxon>
        <taxon>Enterococcus</taxon>
    </lineage>
</organism>
<keyword evidence="3" id="KW-1185">Reference proteome</keyword>
<comment type="caution">
    <text evidence="2">The sequence shown here is derived from an EMBL/GenBank/DDBJ whole genome shotgun (WGS) entry which is preliminary data.</text>
</comment>
<keyword evidence="1" id="KW-0472">Membrane</keyword>
<dbReference type="EMBL" id="JBHSGS010000017">
    <property type="protein sequence ID" value="MFC4718791.1"/>
    <property type="molecule type" value="Genomic_DNA"/>
</dbReference>
<evidence type="ECO:0008006" key="4">
    <source>
        <dbReference type="Google" id="ProtNLM"/>
    </source>
</evidence>